<evidence type="ECO:0000313" key="8">
    <source>
        <dbReference type="EMBL" id="SCL20753.1"/>
    </source>
</evidence>
<dbReference type="Pfam" id="PF00589">
    <property type="entry name" value="Phage_integrase"/>
    <property type="match status" value="1"/>
</dbReference>
<feature type="region of interest" description="Disordered" evidence="5">
    <location>
        <begin position="1"/>
        <end position="31"/>
    </location>
</feature>
<dbReference type="Gene3D" id="1.10.150.130">
    <property type="match status" value="1"/>
</dbReference>
<dbReference type="EMBL" id="FMHV01000002">
    <property type="protein sequence ID" value="SCL20753.1"/>
    <property type="molecule type" value="Genomic_DNA"/>
</dbReference>
<dbReference type="CDD" id="cd01189">
    <property type="entry name" value="INT_ICEBs1_C_like"/>
    <property type="match status" value="1"/>
</dbReference>
<reference evidence="9" key="1">
    <citation type="submission" date="2016-06" db="EMBL/GenBank/DDBJ databases">
        <authorList>
            <person name="Varghese N."/>
        </authorList>
    </citation>
    <scope>NUCLEOTIDE SEQUENCE [LARGE SCALE GENOMIC DNA]</scope>
    <source>
        <strain evidence="9">DSM 45431</strain>
    </source>
</reference>
<dbReference type="GO" id="GO:0015074">
    <property type="term" value="P:DNA integration"/>
    <property type="evidence" value="ECO:0007669"/>
    <property type="project" value="UniProtKB-KW"/>
</dbReference>
<dbReference type="InterPro" id="IPR002104">
    <property type="entry name" value="Integrase_catalytic"/>
</dbReference>
<dbReference type="Proteomes" id="UP000199413">
    <property type="component" value="Unassembled WGS sequence"/>
</dbReference>
<evidence type="ECO:0000256" key="1">
    <source>
        <dbReference type="ARBA" id="ARBA00022908"/>
    </source>
</evidence>
<accession>A0A1C6RU59</accession>
<dbReference type="PROSITE" id="PS51900">
    <property type="entry name" value="CB"/>
    <property type="match status" value="1"/>
</dbReference>
<dbReference type="STRING" id="568872.GA0070624_2099"/>
<keyword evidence="3" id="KW-0233">DNA recombination</keyword>
<keyword evidence="2 4" id="KW-0238">DNA-binding</keyword>
<dbReference type="InterPro" id="IPR010998">
    <property type="entry name" value="Integrase_recombinase_N"/>
</dbReference>
<feature type="domain" description="Tyr recombinase" evidence="6">
    <location>
        <begin position="204"/>
        <end position="402"/>
    </location>
</feature>
<dbReference type="GO" id="GO:0006310">
    <property type="term" value="P:DNA recombination"/>
    <property type="evidence" value="ECO:0007669"/>
    <property type="project" value="UniProtKB-KW"/>
</dbReference>
<protein>
    <submittedName>
        <fullName evidence="8">Site-specific recombinase XerD</fullName>
    </submittedName>
</protein>
<dbReference type="InterPro" id="IPR013762">
    <property type="entry name" value="Integrase-like_cat_sf"/>
</dbReference>
<evidence type="ECO:0000256" key="4">
    <source>
        <dbReference type="PROSITE-ProRule" id="PRU01248"/>
    </source>
</evidence>
<dbReference type="SUPFAM" id="SSF56349">
    <property type="entry name" value="DNA breaking-rejoining enzymes"/>
    <property type="match status" value="1"/>
</dbReference>
<evidence type="ECO:0000259" key="7">
    <source>
        <dbReference type="PROSITE" id="PS51900"/>
    </source>
</evidence>
<evidence type="ECO:0000259" key="6">
    <source>
        <dbReference type="PROSITE" id="PS51898"/>
    </source>
</evidence>
<dbReference type="Pfam" id="PF14659">
    <property type="entry name" value="Phage_int_SAM_3"/>
    <property type="match status" value="1"/>
</dbReference>
<dbReference type="PROSITE" id="PS51898">
    <property type="entry name" value="TYR_RECOMBINASE"/>
    <property type="match status" value="1"/>
</dbReference>
<dbReference type="InterPro" id="IPR011010">
    <property type="entry name" value="DNA_brk_join_enz"/>
</dbReference>
<dbReference type="InterPro" id="IPR004107">
    <property type="entry name" value="Integrase_SAM-like_N"/>
</dbReference>
<dbReference type="PANTHER" id="PTHR30349">
    <property type="entry name" value="PHAGE INTEGRASE-RELATED"/>
    <property type="match status" value="1"/>
</dbReference>
<name>A0A1C6RU59_9ACTN</name>
<evidence type="ECO:0000256" key="2">
    <source>
        <dbReference type="ARBA" id="ARBA00023125"/>
    </source>
</evidence>
<dbReference type="OrthoDB" id="9805859at2"/>
<dbReference type="GO" id="GO:0003677">
    <property type="term" value="F:DNA binding"/>
    <property type="evidence" value="ECO:0007669"/>
    <property type="project" value="UniProtKB-UniRule"/>
</dbReference>
<evidence type="ECO:0000256" key="3">
    <source>
        <dbReference type="ARBA" id="ARBA00023172"/>
    </source>
</evidence>
<keyword evidence="9" id="KW-1185">Reference proteome</keyword>
<dbReference type="InterPro" id="IPR044068">
    <property type="entry name" value="CB"/>
</dbReference>
<dbReference type="AlphaFoldDB" id="A0A1C6RU59"/>
<dbReference type="RefSeq" id="WP_091339530.1">
    <property type="nucleotide sequence ID" value="NZ_FMHV01000002.1"/>
</dbReference>
<organism evidence="8 9">
    <name type="scientific">Micromonospora rhizosphaerae</name>
    <dbReference type="NCBI Taxonomy" id="568872"/>
    <lineage>
        <taxon>Bacteria</taxon>
        <taxon>Bacillati</taxon>
        <taxon>Actinomycetota</taxon>
        <taxon>Actinomycetes</taxon>
        <taxon>Micromonosporales</taxon>
        <taxon>Micromonosporaceae</taxon>
        <taxon>Micromonospora</taxon>
    </lineage>
</organism>
<gene>
    <name evidence="8" type="ORF">GA0070624_2099</name>
</gene>
<keyword evidence="1" id="KW-0229">DNA integration</keyword>
<sequence length="420" mass="46667">MGAVIAFPAPEPEEPRRRRSKKRSNGQGSIYQRKDGRWAGAAYVLTADGTFKRVPVYGKSAEEVDAKLTEIKSRSNRGLPAEATGWTMASYADYWMEHVASPKLRPTTLVRYRSSVARYVVPAIGKRRLTALTPADVRLMLSKAAATRTAGRKGQPEDERPTVSPRTVQQVHAVLRAMLSQAVREELLARNVARLVQVPTPDREEIHPWTEAEARAFLASARAHRLHALFVVALALGLRRGELLGLRWSDLDLNAGQLRVWQTLQRVRGDGVVFGPPKSRRSRRVLTMPAVVVQALKRHRNVQEQERRLADGQWQETGLVFTTATGRHVEPRNLNTAFGRLIARAGVRLIRFHDLRHTCATLLLAAGVSPRVVMDILGHSQIAVTMNIYGHVMPAMQQEAAGHIDAALSEQEETGDDGDD</sequence>
<feature type="domain" description="Core-binding (CB)" evidence="7">
    <location>
        <begin position="86"/>
        <end position="183"/>
    </location>
</feature>
<dbReference type="Gene3D" id="1.10.443.10">
    <property type="entry name" value="Intergrase catalytic core"/>
    <property type="match status" value="1"/>
</dbReference>
<proteinExistence type="predicted"/>
<dbReference type="InterPro" id="IPR050090">
    <property type="entry name" value="Tyrosine_recombinase_XerCD"/>
</dbReference>
<feature type="region of interest" description="Disordered" evidence="5">
    <location>
        <begin position="146"/>
        <end position="166"/>
    </location>
</feature>
<evidence type="ECO:0000313" key="9">
    <source>
        <dbReference type="Proteomes" id="UP000199413"/>
    </source>
</evidence>
<evidence type="ECO:0000256" key="5">
    <source>
        <dbReference type="SAM" id="MobiDB-lite"/>
    </source>
</evidence>
<dbReference type="PANTHER" id="PTHR30349:SF91">
    <property type="entry name" value="INTA PROTEIN"/>
    <property type="match status" value="1"/>
</dbReference>